<feature type="region of interest" description="Disordered" evidence="2">
    <location>
        <begin position="183"/>
        <end position="213"/>
    </location>
</feature>
<dbReference type="PANTHER" id="PTHR45615">
    <property type="entry name" value="MYOSIN HEAVY CHAIN, NON-MUSCLE"/>
    <property type="match status" value="1"/>
</dbReference>
<feature type="compositionally biased region" description="Basic residues" evidence="2">
    <location>
        <begin position="388"/>
        <end position="401"/>
    </location>
</feature>
<keyword evidence="1" id="KW-0175">Coiled coil</keyword>
<dbReference type="GO" id="GO:1902404">
    <property type="term" value="P:mitotic actomyosin contractile ring contraction"/>
    <property type="evidence" value="ECO:0007669"/>
    <property type="project" value="TreeGrafter"/>
</dbReference>
<feature type="compositionally biased region" description="Acidic residues" evidence="2">
    <location>
        <begin position="584"/>
        <end position="604"/>
    </location>
</feature>
<name>A0A8S9V336_PHYIN</name>
<proteinExistence type="predicted"/>
<comment type="caution">
    <text evidence="3">The sequence shown here is derived from an EMBL/GenBank/DDBJ whole genome shotgun (WGS) entry which is preliminary data.</text>
</comment>
<organism evidence="3 4">
    <name type="scientific">Phytophthora infestans</name>
    <name type="common">Potato late blight agent</name>
    <name type="synonym">Botrytis infestans</name>
    <dbReference type="NCBI Taxonomy" id="4787"/>
    <lineage>
        <taxon>Eukaryota</taxon>
        <taxon>Sar</taxon>
        <taxon>Stramenopiles</taxon>
        <taxon>Oomycota</taxon>
        <taxon>Peronosporomycetes</taxon>
        <taxon>Peronosporales</taxon>
        <taxon>Peronosporaceae</taxon>
        <taxon>Phytophthora</taxon>
    </lineage>
</organism>
<feature type="compositionally biased region" description="Polar residues" evidence="2">
    <location>
        <begin position="468"/>
        <end position="485"/>
    </location>
</feature>
<feature type="compositionally biased region" description="Low complexity" evidence="2">
    <location>
        <begin position="486"/>
        <end position="507"/>
    </location>
</feature>
<dbReference type="GO" id="GO:0032982">
    <property type="term" value="C:myosin filament"/>
    <property type="evidence" value="ECO:0007669"/>
    <property type="project" value="TreeGrafter"/>
</dbReference>
<sequence>MSPAKRTGKAPSTTPPVSPSSMSPTDLRVLAQALSDQVQTLTAELQTAQDAQDQAASLHTAQLQTLRTQIHDQAMEIQGWEHRAASRSQDLRLLLADQAVEIRDLTGRLDRASRQRDVMRDDNDHLLREMALAGSEIHQLQSQIHDLERDLEDSQTAGAAADVSLDRLRDELRLTQEEVVTNDYVGSAHGGSALGSARGGSPAPNPPPSSPDVALAQLSEELQDTKESLERASAGRDYALEEFVRMTRLRDEIQTKLADSELQRDKATTEWADAERTQTELISKLRRMSDKLKKADATTAKLQDQLSAAQTQQQQLILERDRGLSERDLARRRLALVTAAVSDPLPPLSGPSQAASVSAPLPTVSGADSSTAKRPRSTSPAPSTGSSRPHKQARASPKAKPKTTPVSKSAPQAGSTSVSKAGSTPAPKTSVSPSKSGAGSKSGSTARSKSTSASKTESAATSKAGPGSTASKTGSFASSKTGSAVSKTRSTAKTGSTSKTGSTAGPSVTTPAVPRPASIGHPPAHAGPGKGKAKRVIPPGCGLGSSEDDEDEESDWSDGSGPPNRSSSKHTSSSGPYPFTLSDGGDDDDDDDDGSPEDSEEAQAAEDALKEDTRRALSQSRSEARRRSLSTLPPQVAGTAGSGGDTAGSAIQVDSDGGSGSDGGRGSPRGDGLLGSGGGGSPGGRSPGSGGGGSPHGGGSSGSPHGGGSPGSPHGGGSPGSPHGGGSPGSSHGGGSPGSVLIPAPPNSSLPGMLPVAPFGPDAAFIPGRRAPVAFATRDIEPWSAKKLNRVAVISMKITVLFPELPFRAEWIFPRTADAIPRAGYVDSLITRPLVEELTSAAPWDTLVTTPVDPVSFRGDVRGRLGVFVRAFRDFASKHRVAIWEGTHRFPISRNQLQGSTWLSNFNKQRGNRRSHVGRAWKRVLVILVLAIQDGWCDVDILLDPSFLHLPRRGDKVAWFPGSVSCQANLEDPNLHRPEPTSLLEASREIDEAEPWRIQFRGDLSQHPGRQIQRLVSKFFNVQPKTT</sequence>
<evidence type="ECO:0000256" key="2">
    <source>
        <dbReference type="SAM" id="MobiDB-lite"/>
    </source>
</evidence>
<reference evidence="3" key="1">
    <citation type="submission" date="2020-03" db="EMBL/GenBank/DDBJ databases">
        <title>Hybrid Assembly of Korean Phytophthora infestans isolates.</title>
        <authorList>
            <person name="Prokchorchik M."/>
            <person name="Lee Y."/>
            <person name="Seo J."/>
            <person name="Cho J.-H."/>
            <person name="Park Y.-E."/>
            <person name="Jang D.-C."/>
            <person name="Im J.-S."/>
            <person name="Choi J.-G."/>
            <person name="Park H.-J."/>
            <person name="Lee G.-B."/>
            <person name="Lee Y.-G."/>
            <person name="Hong S.-Y."/>
            <person name="Cho K."/>
            <person name="Sohn K.H."/>
        </authorList>
    </citation>
    <scope>NUCLEOTIDE SEQUENCE</scope>
    <source>
        <strain evidence="3">KR_2_A2</strain>
    </source>
</reference>
<feature type="region of interest" description="Disordered" evidence="2">
    <location>
        <begin position="342"/>
        <end position="746"/>
    </location>
</feature>
<evidence type="ECO:0000313" key="3">
    <source>
        <dbReference type="EMBL" id="KAF4146487.1"/>
    </source>
</evidence>
<feature type="region of interest" description="Disordered" evidence="2">
    <location>
        <begin position="1"/>
        <end position="25"/>
    </location>
</feature>
<dbReference type="AlphaFoldDB" id="A0A8S9V336"/>
<feature type="compositionally biased region" description="Polar residues" evidence="2">
    <location>
        <begin position="404"/>
        <end position="422"/>
    </location>
</feature>
<accession>A0A8S9V336</accession>
<gene>
    <name evidence="3" type="ORF">GN958_ATG04322</name>
</gene>
<dbReference type="Proteomes" id="UP000704712">
    <property type="component" value="Unassembled WGS sequence"/>
</dbReference>
<dbReference type="GO" id="GO:0110085">
    <property type="term" value="C:mitotic actomyosin contractile ring"/>
    <property type="evidence" value="ECO:0007669"/>
    <property type="project" value="TreeGrafter"/>
</dbReference>
<feature type="compositionally biased region" description="Low complexity" evidence="2">
    <location>
        <begin position="429"/>
        <end position="465"/>
    </location>
</feature>
<feature type="coiled-coil region" evidence="1">
    <location>
        <begin position="215"/>
        <end position="312"/>
    </location>
</feature>
<dbReference type="Gene3D" id="1.10.287.1490">
    <property type="match status" value="1"/>
</dbReference>
<dbReference type="PANTHER" id="PTHR45615:SF40">
    <property type="entry name" value="MYOSIN HEAVY CHAIN, NON-MUSCLE"/>
    <property type="match status" value="1"/>
</dbReference>
<feature type="compositionally biased region" description="Polar residues" evidence="2">
    <location>
        <begin position="366"/>
        <end position="387"/>
    </location>
</feature>
<protein>
    <submittedName>
        <fullName evidence="3">Uncharacterized protein</fullName>
    </submittedName>
</protein>
<dbReference type="GO" id="GO:0051015">
    <property type="term" value="F:actin filament binding"/>
    <property type="evidence" value="ECO:0007669"/>
    <property type="project" value="TreeGrafter"/>
</dbReference>
<feature type="compositionally biased region" description="Acidic residues" evidence="2">
    <location>
        <begin position="546"/>
        <end position="556"/>
    </location>
</feature>
<dbReference type="GO" id="GO:0016460">
    <property type="term" value="C:myosin II complex"/>
    <property type="evidence" value="ECO:0007669"/>
    <property type="project" value="TreeGrafter"/>
</dbReference>
<feature type="compositionally biased region" description="Gly residues" evidence="2">
    <location>
        <begin position="657"/>
        <end position="737"/>
    </location>
</feature>
<evidence type="ECO:0000313" key="4">
    <source>
        <dbReference type="Proteomes" id="UP000704712"/>
    </source>
</evidence>
<feature type="compositionally biased region" description="Polar residues" evidence="2">
    <location>
        <begin position="563"/>
        <end position="575"/>
    </location>
</feature>
<feature type="coiled-coil region" evidence="1">
    <location>
        <begin position="95"/>
        <end position="157"/>
    </location>
</feature>
<dbReference type="EMBL" id="JAACNO010000606">
    <property type="protein sequence ID" value="KAF4146487.1"/>
    <property type="molecule type" value="Genomic_DNA"/>
</dbReference>
<dbReference type="GO" id="GO:0000146">
    <property type="term" value="F:microfilament motor activity"/>
    <property type="evidence" value="ECO:0007669"/>
    <property type="project" value="TreeGrafter"/>
</dbReference>
<evidence type="ECO:0000256" key="1">
    <source>
        <dbReference type="SAM" id="Coils"/>
    </source>
</evidence>